<dbReference type="Pfam" id="PF20248">
    <property type="entry name" value="DUF6603"/>
    <property type="match status" value="1"/>
</dbReference>
<reference evidence="4 5" key="1">
    <citation type="submission" date="2024-09" db="EMBL/GenBank/DDBJ databases">
        <authorList>
            <person name="Sun Q."/>
            <person name="Mori K."/>
        </authorList>
    </citation>
    <scope>NUCLEOTIDE SEQUENCE [LARGE SCALE GENOMIC DNA]</scope>
    <source>
        <strain evidence="4 5">TBRC 1432</strain>
    </source>
</reference>
<keyword evidence="5" id="KW-1185">Reference proteome</keyword>
<feature type="domain" description="DUF6603" evidence="3">
    <location>
        <begin position="425"/>
        <end position="988"/>
    </location>
</feature>
<dbReference type="InterPro" id="IPR046538">
    <property type="entry name" value="DUF6603"/>
</dbReference>
<protein>
    <submittedName>
        <fullName evidence="4">DUF6603 domain-containing protein</fullName>
    </submittedName>
</protein>
<dbReference type="RefSeq" id="WP_273940939.1">
    <property type="nucleotide sequence ID" value="NZ_CP097263.1"/>
</dbReference>
<dbReference type="InterPro" id="IPR037293">
    <property type="entry name" value="Gal_Oxidase_central_sf"/>
</dbReference>
<dbReference type="Gene3D" id="2.130.10.80">
    <property type="entry name" value="Galactose oxidase/kelch, beta-propeller"/>
    <property type="match status" value="1"/>
</dbReference>
<name>A0ABV6MRJ5_9PSEU</name>
<evidence type="ECO:0000256" key="2">
    <source>
        <dbReference type="ARBA" id="ARBA00022737"/>
    </source>
</evidence>
<organism evidence="4 5">
    <name type="scientific">Kutzneria chonburiensis</name>
    <dbReference type="NCBI Taxonomy" id="1483604"/>
    <lineage>
        <taxon>Bacteria</taxon>
        <taxon>Bacillati</taxon>
        <taxon>Actinomycetota</taxon>
        <taxon>Actinomycetes</taxon>
        <taxon>Pseudonocardiales</taxon>
        <taxon>Pseudonocardiaceae</taxon>
        <taxon>Kutzneria</taxon>
    </lineage>
</organism>
<keyword evidence="1" id="KW-0880">Kelch repeat</keyword>
<dbReference type="InterPro" id="IPR015915">
    <property type="entry name" value="Kelch-typ_b-propeller"/>
</dbReference>
<sequence length="1502" mass="155910">MADQPGVLERLATALAALWRPAGGFLDDEQVLGTFEDLGVLFPPQFLTTAAITNARTTVGNAADALAPAVHRLTDAIEAGHAVDMAAAATEVVTQVGRIEAALSEVAAAIRSAGPGLPGITQAQIDALVDGLPGKLVDRLLAAVLSPPVFTLLGVVERTFHSGDPTNPAAPPYESVSVHLDRLLPALTNPAGQLARLYGWGTGAFDAAKLFGVLEDVLTTAGLPALFIPAADGNPPQLQAFALDLTPTADGQGLRFEAVLPGSGAATVRPHGLQPWWDGNLAVNVDFPVGTSGELRPPFNLTVQPPSSGQLDGSATLSLTAKPEQPFVLIGQAGGSRLEVGAVTLSMGMELVVDLGTGHAHGVPTVSGELSGGKLVIDTSQGDGFIATVLRGLHLESDFQVGFVFDPAGGLRFTGGGGLQVQVPVHIELGPVEIQQVYLSASVDGGRVPVELSAGFTVALGPIKASVDRLGVLVDLSFPDGGGNVGPAQLDLGFKPPTGIGLEVDAGIVKGGGFLSADPDRGEYAGALQLEFAGLVELTAIGLISTRMPDGTNGFSLLVVIATEFGGGGIQLGYGFTLLAVGGVLGLNRGMNLTALVEGVRSGSIESVLFPKDVIANAPRVLSDLRAFFPPRQGSFLIGPMAKIGWGTPTLVSVSLGVIVEVPPGNVAILGLLKCVLPTEQLPLLVLQVAFVGALEVDKSRLWFYAEIFDSHILTVTIDGGMGLLVAWGDNPDFVLTVGGFHPSFRPPALPFPVPDRISVDILNRPGELIRVQGYFAVTSNTVQFGASAQLQLGFSEFFIEGHLSFDALFQISPFAFVIEVSAGVSLKAFGVGVFGIDLDFALSGPAPWRAKGRGSISLLFFEISADFDISWGEERDTTLPRVPVLPLLAREITKLEGWQTRLPTGGTNPLVTLRPPDDVGDPVLHPLGTLFIRQRALPLNVRIDRVGAQLPSDGKRFSVRPADTTLVQVSTVADKFAMAQFQTMTDAEKLSQSAYQNQDAGLEVAGAGGRLASARAVRRSTRYEQIIIDNRGQQPAPAARLLRAATTTRVRKPLVNISPAVHTQLLCGSSTSRSVLSQQDSSRRQPFAPDDTVRVADQRYVITYVRNNVPAVSPLDGPVSFLSETAANEAMADWIGADSSLAGQLHVVPESDAAASPAKPQTWTAGGDLPAALSDVDAVLLDNRKILIVGGADASGVPVNTAVLFDPVTTSWTATGSLTTARRGHTTTKLANGHVLVAGGLGADDQPLNSVEVYDPIAGTWTTSTALHEARAGHTATAFADGTIIVAGGVGANGTLASSERLNGNEWQLASMADARAGHQAVLLANGNVLVIGGSRWTGAGDTALAYCERYDASTGHWTPTGSLLVPRKGHQAIRLTDDRILVTGGDAVGLDANGVFNPDSVATAEICDSTGTTWTAAAPMPGGRSRHRAVRTRGGQVLVIGGTGISQGGYASVHVFNPNGTWTGTGGLTAGRAGFAAAELFDGRLLVAGGDTATTEVFTP</sequence>
<dbReference type="Pfam" id="PF24681">
    <property type="entry name" value="Kelch_KLHDC2_KLHL20_DRC7"/>
    <property type="match status" value="1"/>
</dbReference>
<dbReference type="EMBL" id="JBHLUD010000004">
    <property type="protein sequence ID" value="MFC0542520.1"/>
    <property type="molecule type" value="Genomic_DNA"/>
</dbReference>
<dbReference type="Proteomes" id="UP001589810">
    <property type="component" value="Unassembled WGS sequence"/>
</dbReference>
<evidence type="ECO:0000259" key="3">
    <source>
        <dbReference type="Pfam" id="PF20248"/>
    </source>
</evidence>
<proteinExistence type="predicted"/>
<dbReference type="PANTHER" id="PTHR24412">
    <property type="entry name" value="KELCH PROTEIN"/>
    <property type="match status" value="1"/>
</dbReference>
<evidence type="ECO:0000313" key="5">
    <source>
        <dbReference type="Proteomes" id="UP001589810"/>
    </source>
</evidence>
<dbReference type="PANTHER" id="PTHR24412:SF489">
    <property type="entry name" value="RING FINGER DOMAIN AND KELCH REPEAT-CONTAINING PROTEIN DDB_G0271372"/>
    <property type="match status" value="1"/>
</dbReference>
<dbReference type="InterPro" id="IPR006652">
    <property type="entry name" value="Kelch_1"/>
</dbReference>
<dbReference type="Gene3D" id="2.120.10.80">
    <property type="entry name" value="Kelch-type beta propeller"/>
    <property type="match status" value="2"/>
</dbReference>
<comment type="caution">
    <text evidence="4">The sequence shown here is derived from an EMBL/GenBank/DDBJ whole genome shotgun (WGS) entry which is preliminary data.</text>
</comment>
<accession>A0ABV6MRJ5</accession>
<dbReference type="SUPFAM" id="SSF117281">
    <property type="entry name" value="Kelch motif"/>
    <property type="match status" value="1"/>
</dbReference>
<evidence type="ECO:0000313" key="4">
    <source>
        <dbReference type="EMBL" id="MFC0542520.1"/>
    </source>
</evidence>
<keyword evidence="2" id="KW-0677">Repeat</keyword>
<gene>
    <name evidence="4" type="ORF">ACFFH7_13565</name>
</gene>
<evidence type="ECO:0000256" key="1">
    <source>
        <dbReference type="ARBA" id="ARBA00022441"/>
    </source>
</evidence>
<dbReference type="SMART" id="SM00612">
    <property type="entry name" value="Kelch"/>
    <property type="match status" value="6"/>
</dbReference>